<dbReference type="KEGG" id="nkf:Nkreftii_003856"/>
<feature type="domain" description="PilZ" evidence="1">
    <location>
        <begin position="6"/>
        <end position="99"/>
    </location>
</feature>
<dbReference type="Pfam" id="PF07238">
    <property type="entry name" value="PilZ"/>
    <property type="match status" value="1"/>
</dbReference>
<dbReference type="GO" id="GO:0035438">
    <property type="term" value="F:cyclic-di-GMP binding"/>
    <property type="evidence" value="ECO:0007669"/>
    <property type="project" value="InterPro"/>
</dbReference>
<name>A0A7S8FHT4_9BACT</name>
<dbReference type="AlphaFoldDB" id="A0A7S8FHT4"/>
<dbReference type="SUPFAM" id="SSF141371">
    <property type="entry name" value="PilZ domain-like"/>
    <property type="match status" value="1"/>
</dbReference>
<evidence type="ECO:0000313" key="3">
    <source>
        <dbReference type="Proteomes" id="UP000593737"/>
    </source>
</evidence>
<dbReference type="EMBL" id="CP047423">
    <property type="protein sequence ID" value="QPD06082.1"/>
    <property type="molecule type" value="Genomic_DNA"/>
</dbReference>
<dbReference type="InterPro" id="IPR009875">
    <property type="entry name" value="PilZ_domain"/>
</dbReference>
<protein>
    <recommendedName>
        <fullName evidence="1">PilZ domain-containing protein</fullName>
    </recommendedName>
</protein>
<gene>
    <name evidence="2" type="ORF">Nkreftii_003856</name>
</gene>
<dbReference type="Gene3D" id="2.40.10.220">
    <property type="entry name" value="predicted glycosyltransferase like domains"/>
    <property type="match status" value="1"/>
</dbReference>
<accession>A0A7S8FHT4</accession>
<proteinExistence type="predicted"/>
<evidence type="ECO:0000259" key="1">
    <source>
        <dbReference type="Pfam" id="PF07238"/>
    </source>
</evidence>
<organism evidence="2 3">
    <name type="scientific">Candidatus Nitrospira kreftii</name>
    <dbReference type="NCBI Taxonomy" id="2652173"/>
    <lineage>
        <taxon>Bacteria</taxon>
        <taxon>Pseudomonadati</taxon>
        <taxon>Nitrospirota</taxon>
        <taxon>Nitrospiria</taxon>
        <taxon>Nitrospirales</taxon>
        <taxon>Nitrospiraceae</taxon>
        <taxon>Nitrospira</taxon>
    </lineage>
</organism>
<dbReference type="Proteomes" id="UP000593737">
    <property type="component" value="Chromosome"/>
</dbReference>
<reference evidence="2 3" key="1">
    <citation type="journal article" date="2020" name="ISME J.">
        <title>Enrichment and physiological characterization of a novel comammox Nitrospira indicates ammonium inhibition of complete nitrification.</title>
        <authorList>
            <person name="Sakoula D."/>
            <person name="Koch H."/>
            <person name="Frank J."/>
            <person name="Jetten M.S.M."/>
            <person name="van Kessel M.A.H.J."/>
            <person name="Lucker S."/>
        </authorList>
    </citation>
    <scope>NUCLEOTIDE SEQUENCE [LARGE SCALE GENOMIC DNA]</scope>
    <source>
        <strain evidence="2">Comreactor17</strain>
    </source>
</reference>
<sequence length="106" mass="11613">MKSESRKLKRFAVQLPCKFGTTDDTSDGTVLNLSAQGCAFTSKRPAGNATYLSFEIDLLDGLSPVGIELAAVRWVTGTRCGIEFIRVSPDMQMRLKAFVLVLEQTP</sequence>
<evidence type="ECO:0000313" key="2">
    <source>
        <dbReference type="EMBL" id="QPD06082.1"/>
    </source>
</evidence>